<dbReference type="Pfam" id="PF02350">
    <property type="entry name" value="Epimerase_2"/>
    <property type="match status" value="1"/>
</dbReference>
<dbReference type="GO" id="GO:0008761">
    <property type="term" value="F:UDP-N-acetylglucosamine 2-epimerase activity"/>
    <property type="evidence" value="ECO:0007669"/>
    <property type="project" value="UniProtKB-EC"/>
</dbReference>
<gene>
    <name evidence="3" type="ORF">FA048_05465</name>
</gene>
<dbReference type="Gene3D" id="3.40.50.2000">
    <property type="entry name" value="Glycogen Phosphorylase B"/>
    <property type="match status" value="2"/>
</dbReference>
<dbReference type="Proteomes" id="UP000309488">
    <property type="component" value="Unassembled WGS sequence"/>
</dbReference>
<reference evidence="3 4" key="1">
    <citation type="submission" date="2019-04" db="EMBL/GenBank/DDBJ databases">
        <title>Pedobacter sp. RP-3-22 sp. nov., isolated from Arctic soil.</title>
        <authorList>
            <person name="Dahal R.H."/>
            <person name="Kim D.-U."/>
        </authorList>
    </citation>
    <scope>NUCLEOTIDE SEQUENCE [LARGE SCALE GENOMIC DNA]</scope>
    <source>
        <strain evidence="3 4">RP-3-22</strain>
    </source>
</reference>
<dbReference type="InterPro" id="IPR029767">
    <property type="entry name" value="WecB-like"/>
</dbReference>
<comment type="similarity">
    <text evidence="1">Belongs to the UDP-N-acetylglucosamine 2-epimerase family.</text>
</comment>
<protein>
    <submittedName>
        <fullName evidence="3">UDP-N-acetylglucosamine 2-epimerase (Non-hydrolyzing)</fullName>
        <ecNumber evidence="3">5.1.3.14</ecNumber>
    </submittedName>
</protein>
<evidence type="ECO:0000256" key="1">
    <source>
        <dbReference type="RuleBase" id="RU003513"/>
    </source>
</evidence>
<dbReference type="CDD" id="cd03786">
    <property type="entry name" value="GTB_UDP-GlcNAc_2-Epimerase"/>
    <property type="match status" value="1"/>
</dbReference>
<feature type="domain" description="UDP-N-acetylglucosamine 2-epimerase" evidence="2">
    <location>
        <begin position="23"/>
        <end position="352"/>
    </location>
</feature>
<organism evidence="3 4">
    <name type="scientific">Pedobacter polaris</name>
    <dbReference type="NCBI Taxonomy" id="2571273"/>
    <lineage>
        <taxon>Bacteria</taxon>
        <taxon>Pseudomonadati</taxon>
        <taxon>Bacteroidota</taxon>
        <taxon>Sphingobacteriia</taxon>
        <taxon>Sphingobacteriales</taxon>
        <taxon>Sphingobacteriaceae</taxon>
        <taxon>Pedobacter</taxon>
    </lineage>
</organism>
<comment type="caution">
    <text evidence="3">The sequence shown here is derived from an EMBL/GenBank/DDBJ whole genome shotgun (WGS) entry which is preliminary data.</text>
</comment>
<dbReference type="RefSeq" id="WP_136839188.1">
    <property type="nucleotide sequence ID" value="NZ_SWBR01000001.1"/>
</dbReference>
<dbReference type="EC" id="5.1.3.14" evidence="3"/>
<keyword evidence="4" id="KW-1185">Reference proteome</keyword>
<evidence type="ECO:0000313" key="3">
    <source>
        <dbReference type="EMBL" id="TKC13065.1"/>
    </source>
</evidence>
<accession>A0A4U1CXC9</accession>
<dbReference type="PANTHER" id="PTHR43174:SF1">
    <property type="entry name" value="UDP-N-ACETYLGLUCOSAMINE 2-EPIMERASE"/>
    <property type="match status" value="1"/>
</dbReference>
<dbReference type="PANTHER" id="PTHR43174">
    <property type="entry name" value="UDP-N-ACETYLGLUCOSAMINE 2-EPIMERASE"/>
    <property type="match status" value="1"/>
</dbReference>
<dbReference type="InterPro" id="IPR003331">
    <property type="entry name" value="UDP_GlcNAc_Epimerase_2_dom"/>
</dbReference>
<dbReference type="NCBIfam" id="TIGR00236">
    <property type="entry name" value="wecB"/>
    <property type="match status" value="1"/>
</dbReference>
<dbReference type="SUPFAM" id="SSF53756">
    <property type="entry name" value="UDP-Glycosyltransferase/glycogen phosphorylase"/>
    <property type="match status" value="1"/>
</dbReference>
<evidence type="ECO:0000313" key="4">
    <source>
        <dbReference type="Proteomes" id="UP000309488"/>
    </source>
</evidence>
<sequence length="356" mass="39344">MKICTIIGARPQFIKAAVVSRVIEETEGVSETLIHTGQHFDANMSDVFFEELNIRKPDHQLKIGGGTHGQNTGRMIEAIEAVLIREKPDWVLVYGDTDSTLAGTLAAVKLHIPIAHVEAGLRSYNRRMPEEINRVLTDHAANLLFAPTDTAVHNLNIEGIDSAKVHQVGDVMYDATLYYRKSAKRPSSIGVIAEGFILCTIHRAENTDDLSRLTRILDGLNVIAKEHTIILPVHPRTAGVIKKMPSLQLNKNIKIIDPVGFLEMHWLLQKCSVVMTDSGGVQKEAFFHRKPCITLRDETEWVELVDAGVNILAAPGTADIVAALKSMIGLEIDEKLNLYGDGQTGKRLLEIIMVNK</sequence>
<name>A0A4U1CXC9_9SPHI</name>
<dbReference type="OrthoDB" id="9803238at2"/>
<proteinExistence type="inferred from homology"/>
<dbReference type="EMBL" id="SWBR01000001">
    <property type="protein sequence ID" value="TKC13065.1"/>
    <property type="molecule type" value="Genomic_DNA"/>
</dbReference>
<evidence type="ECO:0000259" key="2">
    <source>
        <dbReference type="Pfam" id="PF02350"/>
    </source>
</evidence>
<keyword evidence="1 3" id="KW-0413">Isomerase</keyword>
<dbReference type="AlphaFoldDB" id="A0A4U1CXC9"/>